<dbReference type="Proteomes" id="UP000622580">
    <property type="component" value="Unassembled WGS sequence"/>
</dbReference>
<reference evidence="3" key="1">
    <citation type="submission" date="2021-04" db="EMBL/GenBank/DDBJ databases">
        <title>Draft genome assembly of strain Phenylobacterium sp. 20VBR1 using MiniION and Illumina platforms.</title>
        <authorList>
            <person name="Thomas F.A."/>
            <person name="Krishnan K.P."/>
            <person name="Sinha R.K."/>
        </authorList>
    </citation>
    <scope>NUCLEOTIDE SEQUENCE</scope>
    <source>
        <strain evidence="3">20VBR1</strain>
    </source>
</reference>
<feature type="region of interest" description="Disordered" evidence="1">
    <location>
        <begin position="128"/>
        <end position="159"/>
    </location>
</feature>
<dbReference type="InterPro" id="IPR007251">
    <property type="entry name" value="Iron_permease_Fet4"/>
</dbReference>
<evidence type="ECO:0000256" key="2">
    <source>
        <dbReference type="SAM" id="Phobius"/>
    </source>
</evidence>
<keyword evidence="4" id="KW-1185">Reference proteome</keyword>
<dbReference type="GO" id="GO:0055085">
    <property type="term" value="P:transmembrane transport"/>
    <property type="evidence" value="ECO:0007669"/>
    <property type="project" value="InterPro"/>
</dbReference>
<keyword evidence="2" id="KW-1133">Transmembrane helix</keyword>
<proteinExistence type="predicted"/>
<feature type="transmembrane region" description="Helical" evidence="2">
    <location>
        <begin position="48"/>
        <end position="67"/>
    </location>
</feature>
<comment type="caution">
    <text evidence="3">The sequence shown here is derived from an EMBL/GenBank/DDBJ whole genome shotgun (WGS) entry which is preliminary data.</text>
</comment>
<dbReference type="EMBL" id="JAGSGD010000001">
    <property type="protein sequence ID" value="MBR7619358.1"/>
    <property type="molecule type" value="Genomic_DNA"/>
</dbReference>
<feature type="compositionally biased region" description="Low complexity" evidence="1">
    <location>
        <begin position="144"/>
        <end position="159"/>
    </location>
</feature>
<protein>
    <submittedName>
        <fullName evidence="3">Low affinity iron permease family protein</fullName>
    </submittedName>
</protein>
<feature type="transmembrane region" description="Helical" evidence="2">
    <location>
        <begin position="23"/>
        <end position="42"/>
    </location>
</feature>
<name>A0A941D337_9CAUL</name>
<accession>A0A941D337</accession>
<dbReference type="Pfam" id="PF04120">
    <property type="entry name" value="Iron_permease"/>
    <property type="match status" value="1"/>
</dbReference>
<evidence type="ECO:0000313" key="4">
    <source>
        <dbReference type="Proteomes" id="UP000622580"/>
    </source>
</evidence>
<keyword evidence="2" id="KW-0812">Transmembrane</keyword>
<organism evidence="3 4">
    <name type="scientific">Phenylobacterium glaciei</name>
    <dbReference type="NCBI Taxonomy" id="2803784"/>
    <lineage>
        <taxon>Bacteria</taxon>
        <taxon>Pseudomonadati</taxon>
        <taxon>Pseudomonadota</taxon>
        <taxon>Alphaproteobacteria</taxon>
        <taxon>Caulobacterales</taxon>
        <taxon>Caulobacteraceae</taxon>
        <taxon>Phenylobacterium</taxon>
    </lineage>
</organism>
<evidence type="ECO:0000313" key="3">
    <source>
        <dbReference type="EMBL" id="MBR7619358.1"/>
    </source>
</evidence>
<keyword evidence="2" id="KW-0472">Membrane</keyword>
<gene>
    <name evidence="3" type="ORF">JKL49_08165</name>
</gene>
<dbReference type="AlphaFoldDB" id="A0A941D337"/>
<evidence type="ECO:0000256" key="1">
    <source>
        <dbReference type="SAM" id="MobiDB-lite"/>
    </source>
</evidence>
<dbReference type="RefSeq" id="WP_215339715.1">
    <property type="nucleotide sequence ID" value="NZ_JAGSGD010000001.1"/>
</dbReference>
<sequence length="159" mass="17181">MSGFTAFFTKFSTAVSKWTGRPAVFAICCGLVVLWGLSGPMFGFSDTWQLVINTATTIITFLMVFLIQNTQNRDNNALHAKLDELIRVSEGENGFIGIENLTDKELEAILAECDKNATELRLVTKKGGARTDVPSLHASKKKAAVTSAKKAPAAKNKAA</sequence>